<protein>
    <recommendedName>
        <fullName evidence="5">Small secreted protein</fullName>
    </recommendedName>
</protein>
<dbReference type="RefSeq" id="WP_397086566.1">
    <property type="nucleotide sequence ID" value="NZ_JBITGY010000008.1"/>
</dbReference>
<organism evidence="3 4">
    <name type="scientific">Nonomuraea typhae</name>
    <dbReference type="NCBI Taxonomy" id="2603600"/>
    <lineage>
        <taxon>Bacteria</taxon>
        <taxon>Bacillati</taxon>
        <taxon>Actinomycetota</taxon>
        <taxon>Actinomycetes</taxon>
        <taxon>Streptosporangiales</taxon>
        <taxon>Streptosporangiaceae</taxon>
        <taxon>Nonomuraea</taxon>
    </lineage>
</organism>
<feature type="signal peptide" evidence="2">
    <location>
        <begin position="1"/>
        <end position="21"/>
    </location>
</feature>
<feature type="region of interest" description="Disordered" evidence="1">
    <location>
        <begin position="116"/>
        <end position="138"/>
    </location>
</feature>
<keyword evidence="4" id="KW-1185">Reference proteome</keyword>
<evidence type="ECO:0000313" key="3">
    <source>
        <dbReference type="EMBL" id="MFI6501773.1"/>
    </source>
</evidence>
<keyword evidence="2" id="KW-0732">Signal</keyword>
<evidence type="ECO:0008006" key="5">
    <source>
        <dbReference type="Google" id="ProtNLM"/>
    </source>
</evidence>
<feature type="region of interest" description="Disordered" evidence="1">
    <location>
        <begin position="26"/>
        <end position="46"/>
    </location>
</feature>
<feature type="chain" id="PRO_5047345953" description="Small secreted protein" evidence="2">
    <location>
        <begin position="22"/>
        <end position="138"/>
    </location>
</feature>
<feature type="compositionally biased region" description="Low complexity" evidence="1">
    <location>
        <begin position="26"/>
        <end position="37"/>
    </location>
</feature>
<name>A0ABW7Z0S1_9ACTN</name>
<feature type="compositionally biased region" description="Basic and acidic residues" evidence="1">
    <location>
        <begin position="128"/>
        <end position="138"/>
    </location>
</feature>
<reference evidence="3 4" key="1">
    <citation type="submission" date="2024-10" db="EMBL/GenBank/DDBJ databases">
        <title>The Natural Products Discovery Center: Release of the First 8490 Sequenced Strains for Exploring Actinobacteria Biosynthetic Diversity.</title>
        <authorList>
            <person name="Kalkreuter E."/>
            <person name="Kautsar S.A."/>
            <person name="Yang D."/>
            <person name="Bader C.D."/>
            <person name="Teijaro C.N."/>
            <person name="Fluegel L."/>
            <person name="Davis C.M."/>
            <person name="Simpson J.R."/>
            <person name="Lauterbach L."/>
            <person name="Steele A.D."/>
            <person name="Gui C."/>
            <person name="Meng S."/>
            <person name="Li G."/>
            <person name="Viehrig K."/>
            <person name="Ye F."/>
            <person name="Su P."/>
            <person name="Kiefer A.F."/>
            <person name="Nichols A."/>
            <person name="Cepeda A.J."/>
            <person name="Yan W."/>
            <person name="Fan B."/>
            <person name="Jiang Y."/>
            <person name="Adhikari A."/>
            <person name="Zheng C.-J."/>
            <person name="Schuster L."/>
            <person name="Cowan T.M."/>
            <person name="Smanski M.J."/>
            <person name="Chevrette M.G."/>
            <person name="De Carvalho L.P.S."/>
            <person name="Shen B."/>
        </authorList>
    </citation>
    <scope>NUCLEOTIDE SEQUENCE [LARGE SCALE GENOMIC DNA]</scope>
    <source>
        <strain evidence="3 4">NPDC050545</strain>
    </source>
</reference>
<evidence type="ECO:0000256" key="1">
    <source>
        <dbReference type="SAM" id="MobiDB-lite"/>
    </source>
</evidence>
<gene>
    <name evidence="3" type="ORF">ACIBG2_30640</name>
</gene>
<evidence type="ECO:0000256" key="2">
    <source>
        <dbReference type="SAM" id="SignalP"/>
    </source>
</evidence>
<proteinExistence type="predicted"/>
<dbReference type="Proteomes" id="UP001612741">
    <property type="component" value="Unassembled WGS sequence"/>
</dbReference>
<comment type="caution">
    <text evidence="3">The sequence shown here is derived from an EMBL/GenBank/DDBJ whole genome shotgun (WGS) entry which is preliminary data.</text>
</comment>
<dbReference type="EMBL" id="JBITGY010000008">
    <property type="protein sequence ID" value="MFI6501773.1"/>
    <property type="molecule type" value="Genomic_DNA"/>
</dbReference>
<sequence>MTAAPLLRRFGLALTAAAVIATLGACSSGSSGSAGSTGSSGGDAGADVKAACTEINTAIAGATETMLKIQSDPESVTPEEATKAYSTAAAGLSAAAAKLPDGELKEAALSVAGDYEKAANSEQTGPNEKTEVIKRTCT</sequence>
<evidence type="ECO:0000313" key="4">
    <source>
        <dbReference type="Proteomes" id="UP001612741"/>
    </source>
</evidence>
<accession>A0ABW7Z0S1</accession>